<name>A0A1Z4LNJ3_9CYAN</name>
<evidence type="ECO:0000313" key="2">
    <source>
        <dbReference type="Proteomes" id="UP000218418"/>
    </source>
</evidence>
<dbReference type="OrthoDB" id="196248at2"/>
<organism evidence="1 2">
    <name type="scientific">Calothrix parasitica NIES-267</name>
    <dbReference type="NCBI Taxonomy" id="1973488"/>
    <lineage>
        <taxon>Bacteria</taxon>
        <taxon>Bacillati</taxon>
        <taxon>Cyanobacteriota</taxon>
        <taxon>Cyanophyceae</taxon>
        <taxon>Nostocales</taxon>
        <taxon>Calotrichaceae</taxon>
        <taxon>Calothrix</taxon>
    </lineage>
</organism>
<protein>
    <submittedName>
        <fullName evidence="1">Uncharacterized protein</fullName>
    </submittedName>
</protein>
<sequence length="96" mass="10724">MGIPKKGSRKITVDSENFIWLIRRKETYSQACFGMGLNIAVEHAEESGSKLVILTDKINKLQSVTPIEVSSWINQAIKAGWEPKKSGKPFEFIVSS</sequence>
<reference evidence="1 2" key="1">
    <citation type="submission" date="2017-06" db="EMBL/GenBank/DDBJ databases">
        <title>Genome sequencing of cyanobaciteial culture collection at National Institute for Environmental Studies (NIES).</title>
        <authorList>
            <person name="Hirose Y."/>
            <person name="Shimura Y."/>
            <person name="Fujisawa T."/>
            <person name="Nakamura Y."/>
            <person name="Kawachi M."/>
        </authorList>
    </citation>
    <scope>NUCLEOTIDE SEQUENCE [LARGE SCALE GENOMIC DNA]</scope>
    <source>
        <strain evidence="1 2">NIES-267</strain>
    </source>
</reference>
<accession>A0A1Z4LNJ3</accession>
<evidence type="ECO:0000313" key="1">
    <source>
        <dbReference type="EMBL" id="BAY82825.1"/>
    </source>
</evidence>
<proteinExistence type="predicted"/>
<dbReference type="Proteomes" id="UP000218418">
    <property type="component" value="Chromosome"/>
</dbReference>
<dbReference type="EMBL" id="AP018227">
    <property type="protein sequence ID" value="BAY82825.1"/>
    <property type="molecule type" value="Genomic_DNA"/>
</dbReference>
<gene>
    <name evidence="1" type="ORF">NIES267_23090</name>
</gene>
<dbReference type="AlphaFoldDB" id="A0A1Z4LNJ3"/>
<keyword evidence="2" id="KW-1185">Reference proteome</keyword>